<accession>A0A931CPR1</accession>
<proteinExistence type="predicted"/>
<sequence length="69" mass="7608">MAHPAIKVESLDGSTQVTVEDLLQMTVLSDGSVQIDLAGKRIEVERNMSVNQIVIRHERAEVTARVPKP</sequence>
<name>A0A931CPR1_9MICC</name>
<evidence type="ECO:0000313" key="1">
    <source>
        <dbReference type="EMBL" id="MBG0738744.1"/>
    </source>
</evidence>
<reference evidence="1 2" key="1">
    <citation type="submission" date="2020-11" db="EMBL/GenBank/DDBJ databases">
        <title>Arthrobacter antarcticus sp. nov., isolated from Antarctic Soil.</title>
        <authorList>
            <person name="Li J."/>
        </authorList>
    </citation>
    <scope>NUCLEOTIDE SEQUENCE [LARGE SCALE GENOMIC DNA]</scope>
    <source>
        <strain evidence="1 2">Z1-20</strain>
    </source>
</reference>
<dbReference type="Proteomes" id="UP000655366">
    <property type="component" value="Unassembled WGS sequence"/>
</dbReference>
<gene>
    <name evidence="1" type="ORF">IV500_04835</name>
</gene>
<dbReference type="AlphaFoldDB" id="A0A931CPR1"/>
<protein>
    <submittedName>
        <fullName evidence="1">Uncharacterized protein</fullName>
    </submittedName>
</protein>
<evidence type="ECO:0000313" key="2">
    <source>
        <dbReference type="Proteomes" id="UP000655366"/>
    </source>
</evidence>
<dbReference type="EMBL" id="JADNYM010000005">
    <property type="protein sequence ID" value="MBG0738744.1"/>
    <property type="molecule type" value="Genomic_DNA"/>
</dbReference>
<dbReference type="RefSeq" id="WP_196395687.1">
    <property type="nucleotide sequence ID" value="NZ_JADNYM010000005.1"/>
</dbReference>
<comment type="caution">
    <text evidence="1">The sequence shown here is derived from an EMBL/GenBank/DDBJ whole genome shotgun (WGS) entry which is preliminary data.</text>
</comment>
<keyword evidence="2" id="KW-1185">Reference proteome</keyword>
<organism evidence="1 2">
    <name type="scientific">Arthrobacter terrae</name>
    <dbReference type="NCBI Taxonomy" id="2935737"/>
    <lineage>
        <taxon>Bacteria</taxon>
        <taxon>Bacillati</taxon>
        <taxon>Actinomycetota</taxon>
        <taxon>Actinomycetes</taxon>
        <taxon>Micrococcales</taxon>
        <taxon>Micrococcaceae</taxon>
        <taxon>Arthrobacter</taxon>
    </lineage>
</organism>